<dbReference type="AlphaFoldDB" id="A0A4R4KK70"/>
<evidence type="ECO:0000313" key="2">
    <source>
        <dbReference type="Proteomes" id="UP000295706"/>
    </source>
</evidence>
<keyword evidence="2" id="KW-1185">Reference proteome</keyword>
<reference evidence="1 2" key="1">
    <citation type="submission" date="2019-02" db="EMBL/GenBank/DDBJ databases">
        <title>Arundinibacter roseus gen. nov., sp. nov., a new member of the family Cytophagaceae.</title>
        <authorList>
            <person name="Szuroczki S."/>
            <person name="Khayer B."/>
            <person name="Sproer C."/>
            <person name="Toumi M."/>
            <person name="Szabo A."/>
            <person name="Felfoldi T."/>
            <person name="Schumann P."/>
            <person name="Toth E."/>
        </authorList>
    </citation>
    <scope>NUCLEOTIDE SEQUENCE [LARGE SCALE GENOMIC DNA]</scope>
    <source>
        <strain evidence="1 2">DMA-k-7a</strain>
    </source>
</reference>
<organism evidence="1 2">
    <name type="scientific">Arundinibacter roseus</name>
    <dbReference type="NCBI Taxonomy" id="2070510"/>
    <lineage>
        <taxon>Bacteria</taxon>
        <taxon>Pseudomonadati</taxon>
        <taxon>Bacteroidota</taxon>
        <taxon>Cytophagia</taxon>
        <taxon>Cytophagales</taxon>
        <taxon>Spirosomataceae</taxon>
        <taxon>Arundinibacter</taxon>
    </lineage>
</organism>
<accession>A0A4R4KK70</accession>
<sequence length="123" mass="14556">MQLSLVEHFPELTKYVFLDIYAKMCIDPKTHKPTLVTMEGQRVPADLKIRCKPWAIQAFPEGTVYKLDVRLIQQKDKKPYFSAVKNYRIFRAIEFFEHNLSLQKGLVRRRKGKDKVLFIRNDA</sequence>
<evidence type="ECO:0000313" key="1">
    <source>
        <dbReference type="EMBL" id="TDB67079.1"/>
    </source>
</evidence>
<dbReference type="OrthoDB" id="1260906at2"/>
<proteinExistence type="predicted"/>
<name>A0A4R4KK70_9BACT</name>
<protein>
    <submittedName>
        <fullName evidence="1">Uncharacterized protein</fullName>
    </submittedName>
</protein>
<dbReference type="RefSeq" id="WP_132116363.1">
    <property type="nucleotide sequence ID" value="NZ_SMJU01000004.1"/>
</dbReference>
<comment type="caution">
    <text evidence="1">The sequence shown here is derived from an EMBL/GenBank/DDBJ whole genome shotgun (WGS) entry which is preliminary data.</text>
</comment>
<dbReference type="Proteomes" id="UP000295706">
    <property type="component" value="Unassembled WGS sequence"/>
</dbReference>
<gene>
    <name evidence="1" type="ORF">EZE20_08170</name>
</gene>
<dbReference type="EMBL" id="SMJU01000004">
    <property type="protein sequence ID" value="TDB67079.1"/>
    <property type="molecule type" value="Genomic_DNA"/>
</dbReference>